<dbReference type="AlphaFoldDB" id="A0AAP4F0B2"/>
<dbReference type="NCBIfam" id="TIGR00350">
    <property type="entry name" value="lytR_cpsA_psr"/>
    <property type="match status" value="1"/>
</dbReference>
<evidence type="ECO:0000256" key="1">
    <source>
        <dbReference type="ARBA" id="ARBA00006068"/>
    </source>
</evidence>
<dbReference type="PANTHER" id="PTHR33392:SF6">
    <property type="entry name" value="POLYISOPRENYL-TEICHOIC ACID--PEPTIDOGLYCAN TEICHOIC ACID TRANSFERASE TAGU"/>
    <property type="match status" value="1"/>
</dbReference>
<dbReference type="PANTHER" id="PTHR33392">
    <property type="entry name" value="POLYISOPRENYL-TEICHOIC ACID--PEPTIDOGLYCAN TEICHOIC ACID TRANSFERASE TAGU"/>
    <property type="match status" value="1"/>
</dbReference>
<keyword evidence="3" id="KW-0472">Membrane</keyword>
<dbReference type="InterPro" id="IPR004474">
    <property type="entry name" value="LytR_CpsA_psr"/>
</dbReference>
<comment type="caution">
    <text evidence="5">The sequence shown here is derived from an EMBL/GenBank/DDBJ whole genome shotgun (WGS) entry which is preliminary data.</text>
</comment>
<feature type="compositionally biased region" description="Basic and acidic residues" evidence="2">
    <location>
        <begin position="1"/>
        <end position="19"/>
    </location>
</feature>
<accession>A0AAP4F0B2</accession>
<feature type="region of interest" description="Disordered" evidence="2">
    <location>
        <begin position="1"/>
        <end position="59"/>
    </location>
</feature>
<dbReference type="InterPro" id="IPR050922">
    <property type="entry name" value="LytR/CpsA/Psr_CW_biosynth"/>
</dbReference>
<sequence>MENRNRESDVDMLNRELMEQIRAGSPEDSDIQGRKKSGSGGHGKYSKKRRRKLKRQQKKKKKIKPFQVFVIFLCVLLFLLAAVVAAFFVLRSRGEKLLRETREEETITAPEEAEVEEAGKVIIYKGEKYCYNEDIVSILCMGIDKSIRDTGLDNIGENGQADALFLAVLNTKTGQLSFVNISRDSMVDVNKYNVEGKYLGVENMQICLSYAYGDGKEKSCENTVASVSRLLYGMPVNAYAAIDYSGISVLNDAVGGVTVEVLEDLTGQDSELQVGKTVTLSGEQAHTYVRSRDTELLDSNNMRMARQKQYLMSFLGTTISKTKSDLTVPVALYQAASEYMVTDISVSEVTYLASLVLQGGFSEGNMYSVPGEVVKGEKYAEFIPDEEGLYELILDVFYEKVN</sequence>
<protein>
    <submittedName>
        <fullName evidence="5">LCP family protein</fullName>
    </submittedName>
</protein>
<proteinExistence type="inferred from homology"/>
<name>A0AAP4F0B2_9FIRM</name>
<dbReference type="Proteomes" id="UP001300383">
    <property type="component" value="Unassembled WGS sequence"/>
</dbReference>
<evidence type="ECO:0000259" key="4">
    <source>
        <dbReference type="Pfam" id="PF03816"/>
    </source>
</evidence>
<dbReference type="Gene3D" id="3.40.630.190">
    <property type="entry name" value="LCP protein"/>
    <property type="match status" value="1"/>
</dbReference>
<feature type="transmembrane region" description="Helical" evidence="3">
    <location>
        <begin position="68"/>
        <end position="90"/>
    </location>
</feature>
<evidence type="ECO:0000313" key="6">
    <source>
        <dbReference type="Proteomes" id="UP001300383"/>
    </source>
</evidence>
<dbReference type="Pfam" id="PF03816">
    <property type="entry name" value="LytR_cpsA_psr"/>
    <property type="match status" value="1"/>
</dbReference>
<comment type="similarity">
    <text evidence="1">Belongs to the LytR/CpsA/Psr (LCP) family.</text>
</comment>
<keyword evidence="3" id="KW-0812">Transmembrane</keyword>
<dbReference type="RefSeq" id="WP_283230080.1">
    <property type="nucleotide sequence ID" value="NZ_JASGBQ010000003.1"/>
</dbReference>
<dbReference type="EMBL" id="JASGBQ010000003">
    <property type="protein sequence ID" value="MDI9241573.1"/>
    <property type="molecule type" value="Genomic_DNA"/>
</dbReference>
<reference evidence="5 6" key="1">
    <citation type="submission" date="2023-05" db="EMBL/GenBank/DDBJ databases">
        <title>[ruminococcus] sp. nov., isolated from a pig farm feces dump.</title>
        <authorList>
            <person name="Chang Y.-H."/>
        </authorList>
    </citation>
    <scope>NUCLEOTIDE SEQUENCE [LARGE SCALE GENOMIC DNA]</scope>
    <source>
        <strain evidence="5 6">YH-rum2234</strain>
    </source>
</reference>
<keyword evidence="6" id="KW-1185">Reference proteome</keyword>
<evidence type="ECO:0000256" key="2">
    <source>
        <dbReference type="SAM" id="MobiDB-lite"/>
    </source>
</evidence>
<evidence type="ECO:0000313" key="5">
    <source>
        <dbReference type="EMBL" id="MDI9241573.1"/>
    </source>
</evidence>
<gene>
    <name evidence="5" type="ORF">QJ036_03655</name>
</gene>
<organism evidence="5 6">
    <name type="scientific">Fusibacillus kribbianus</name>
    <dbReference type="NCBI Taxonomy" id="3044208"/>
    <lineage>
        <taxon>Bacteria</taxon>
        <taxon>Bacillati</taxon>
        <taxon>Bacillota</taxon>
        <taxon>Clostridia</taxon>
        <taxon>Lachnospirales</taxon>
        <taxon>Lachnospiraceae</taxon>
        <taxon>Fusibacillus</taxon>
    </lineage>
</organism>
<feature type="domain" description="Cell envelope-related transcriptional attenuator" evidence="4">
    <location>
        <begin position="161"/>
        <end position="315"/>
    </location>
</feature>
<evidence type="ECO:0000256" key="3">
    <source>
        <dbReference type="SAM" id="Phobius"/>
    </source>
</evidence>
<keyword evidence="3" id="KW-1133">Transmembrane helix</keyword>
<feature type="compositionally biased region" description="Basic residues" evidence="2">
    <location>
        <begin position="44"/>
        <end position="59"/>
    </location>
</feature>